<keyword evidence="1" id="KW-0472">Membrane</keyword>
<protein>
    <recommendedName>
        <fullName evidence="3">MARVEL domain-containing protein</fullName>
    </recommendedName>
</protein>
<dbReference type="EMBL" id="HBIX01012679">
    <property type="protein sequence ID" value="CAE0716677.1"/>
    <property type="molecule type" value="Transcribed_RNA"/>
</dbReference>
<reference evidence="2" key="1">
    <citation type="submission" date="2021-01" db="EMBL/GenBank/DDBJ databases">
        <authorList>
            <person name="Corre E."/>
            <person name="Pelletier E."/>
            <person name="Niang G."/>
            <person name="Scheremetjew M."/>
            <person name="Finn R."/>
            <person name="Kale V."/>
            <person name="Holt S."/>
            <person name="Cochrane G."/>
            <person name="Meng A."/>
            <person name="Brown T."/>
            <person name="Cohen L."/>
        </authorList>
    </citation>
    <scope>NUCLEOTIDE SEQUENCE</scope>
    <source>
        <strain evidence="2">10249 10 AB</strain>
    </source>
</reference>
<keyword evidence="1" id="KW-1133">Transmembrane helix</keyword>
<evidence type="ECO:0008006" key="3">
    <source>
        <dbReference type="Google" id="ProtNLM"/>
    </source>
</evidence>
<sequence length="241" mass="26516">MSCCKNNNNNTNRETIDDGVDPCCGTGPLCICLPYSNACVITAQILSIFAFLISWIWWVTFIISFIVMVLLQIIWCCRQNRAGIMASIVVSFISFIACLFSAIWALVVWKGSNWCAPFFFISDDSYDDYYSYDYCPEGAWAAVAFFDAALWLAVAGCMLYFEFSGRHAALDKRWSDQNTSTSDENVATVAAEMGTVEQIRAPSATVTAAATANVPVARAMLMPDNNSCIPPAEVSKKAEEA</sequence>
<proteinExistence type="predicted"/>
<feature type="transmembrane region" description="Helical" evidence="1">
    <location>
        <begin position="84"/>
        <end position="109"/>
    </location>
</feature>
<feature type="transmembrane region" description="Helical" evidence="1">
    <location>
        <begin position="55"/>
        <end position="77"/>
    </location>
</feature>
<accession>A0A7S4AIP7</accession>
<organism evidence="2">
    <name type="scientific">Pseudo-nitzschia australis</name>
    <dbReference type="NCBI Taxonomy" id="44445"/>
    <lineage>
        <taxon>Eukaryota</taxon>
        <taxon>Sar</taxon>
        <taxon>Stramenopiles</taxon>
        <taxon>Ochrophyta</taxon>
        <taxon>Bacillariophyta</taxon>
        <taxon>Bacillariophyceae</taxon>
        <taxon>Bacillariophycidae</taxon>
        <taxon>Bacillariales</taxon>
        <taxon>Bacillariaceae</taxon>
        <taxon>Pseudo-nitzschia</taxon>
    </lineage>
</organism>
<dbReference type="AlphaFoldDB" id="A0A7S4AIP7"/>
<keyword evidence="1" id="KW-0812">Transmembrane</keyword>
<evidence type="ECO:0000256" key="1">
    <source>
        <dbReference type="SAM" id="Phobius"/>
    </source>
</evidence>
<feature type="transmembrane region" description="Helical" evidence="1">
    <location>
        <begin position="139"/>
        <end position="163"/>
    </location>
</feature>
<name>A0A7S4AIP7_9STRA</name>
<evidence type="ECO:0000313" key="2">
    <source>
        <dbReference type="EMBL" id="CAE0716677.1"/>
    </source>
</evidence>
<gene>
    <name evidence="2" type="ORF">PAUS00366_LOCUS9429</name>
</gene>